<dbReference type="EMBL" id="RIZI01000185">
    <property type="protein sequence ID" value="RNF59465.1"/>
    <property type="molecule type" value="Genomic_DNA"/>
</dbReference>
<dbReference type="PANTHER" id="PTHR43441:SF10">
    <property type="entry name" value="ACETYLTRANSFERASE"/>
    <property type="match status" value="1"/>
</dbReference>
<keyword evidence="2" id="KW-0808">Transferase</keyword>
<dbReference type="SUPFAM" id="SSF55729">
    <property type="entry name" value="Acyl-CoA N-acyltransferases (Nat)"/>
    <property type="match status" value="1"/>
</dbReference>
<reference evidence="2" key="1">
    <citation type="submission" date="2018-10" db="EMBL/GenBank/DDBJ databases">
        <title>Acidithiobacillus sulfuriphilus sp. nov.: an extremely acidophilic sulfur-oxidizing chemolithotroph isolated from a neutral pH environment.</title>
        <authorList>
            <person name="Falagan C."/>
            <person name="Moya-Beltran A."/>
            <person name="Quatrini R."/>
            <person name="Johnson D.B."/>
        </authorList>
    </citation>
    <scope>NUCLEOTIDE SEQUENCE [LARGE SCALE GENOMIC DNA]</scope>
    <source>
        <strain evidence="2">CJ-2</strain>
    </source>
</reference>
<evidence type="ECO:0000313" key="2">
    <source>
        <dbReference type="EMBL" id="RNF59465.1"/>
    </source>
</evidence>
<accession>A0A3M8QT96</accession>
<dbReference type="InterPro" id="IPR016181">
    <property type="entry name" value="Acyl_CoA_acyltransferase"/>
</dbReference>
<protein>
    <submittedName>
        <fullName evidence="2">N-acetyltransferase</fullName>
    </submittedName>
</protein>
<organism evidence="2">
    <name type="scientific">Acidithiobacillus sulfuriphilus</name>
    <dbReference type="NCBI Taxonomy" id="1867749"/>
    <lineage>
        <taxon>Bacteria</taxon>
        <taxon>Pseudomonadati</taxon>
        <taxon>Pseudomonadota</taxon>
        <taxon>Acidithiobacillia</taxon>
        <taxon>Acidithiobacillales</taxon>
        <taxon>Acidithiobacillaceae</taxon>
        <taxon>Acidithiobacillus</taxon>
    </lineage>
</organism>
<dbReference type="PROSITE" id="PS51186">
    <property type="entry name" value="GNAT"/>
    <property type="match status" value="1"/>
</dbReference>
<gene>
    <name evidence="2" type="ORF">EC580_11270</name>
</gene>
<sequence>MAWAEAAMPLEPESGDSDMKLKPRFSLFSKNITLNDGTIALKPHGVEELPLLWGAVQESVAWAGTWLPWASTDLTLERERLWLTEQQSAWREGRAFGFAIWTADREIYLGAVGLNYVDWAQRRANVGYWVRTSRIGQGIAPAAMGLLKQFAFSALDLEYLDVLVNPANLASRRVAEKAGAVEKGTIPNPLPPERGQARIWYVISRNTPEH</sequence>
<dbReference type="GO" id="GO:1990189">
    <property type="term" value="F:protein N-terminal-serine acetyltransferase activity"/>
    <property type="evidence" value="ECO:0007669"/>
    <property type="project" value="TreeGrafter"/>
</dbReference>
<dbReference type="Pfam" id="PF13302">
    <property type="entry name" value="Acetyltransf_3"/>
    <property type="match status" value="1"/>
</dbReference>
<evidence type="ECO:0000259" key="1">
    <source>
        <dbReference type="PROSITE" id="PS51186"/>
    </source>
</evidence>
<feature type="domain" description="N-acetyltransferase" evidence="1">
    <location>
        <begin position="39"/>
        <end position="206"/>
    </location>
</feature>
<dbReference type="GO" id="GO:0005737">
    <property type="term" value="C:cytoplasm"/>
    <property type="evidence" value="ECO:0007669"/>
    <property type="project" value="TreeGrafter"/>
</dbReference>
<dbReference type="PANTHER" id="PTHR43441">
    <property type="entry name" value="RIBOSOMAL-PROTEIN-SERINE ACETYLTRANSFERASE"/>
    <property type="match status" value="1"/>
</dbReference>
<dbReference type="AlphaFoldDB" id="A0A3M8QT96"/>
<dbReference type="GO" id="GO:0008999">
    <property type="term" value="F:protein-N-terminal-alanine acetyltransferase activity"/>
    <property type="evidence" value="ECO:0007669"/>
    <property type="project" value="TreeGrafter"/>
</dbReference>
<comment type="caution">
    <text evidence="2">The sequence shown here is derived from an EMBL/GenBank/DDBJ whole genome shotgun (WGS) entry which is preliminary data.</text>
</comment>
<dbReference type="InterPro" id="IPR051908">
    <property type="entry name" value="Ribosomal_N-acetyltransferase"/>
</dbReference>
<dbReference type="Gene3D" id="3.40.630.30">
    <property type="match status" value="1"/>
</dbReference>
<proteinExistence type="predicted"/>
<name>A0A3M8QT96_9PROT</name>
<dbReference type="InterPro" id="IPR000182">
    <property type="entry name" value="GNAT_dom"/>
</dbReference>